<evidence type="ECO:0000313" key="2">
    <source>
        <dbReference type="Proteomes" id="UP000293846"/>
    </source>
</evidence>
<sequence>MVKTIEKKAIIYILFLLVLGISFLINLGTTKVFASTITSINNSEIEELKVEYYKNQYKIHVGDRTGTLLIKYERPKTERDVEWLNWSLRGTSATNMGLELDYDPTMGSPIIPFHHYESFDYDSKGTPNKWGKEAGILWEGAQKFSGNEYPNYYIGAAVYLPKKFNEEGIYFFINNYYAMKEDGQVRAYFYENRYVIKEAIDGVKTGGIFPLMNKVYWGKTELKSGQSGKATIIKNTTLWTRNSDGSLIYSRMLKPNEQFRVYSYSDQQGGVYGVGGGLFIKKDSNTVKYETPSKANLRLLKIMRGDSTL</sequence>
<reference evidence="1 2" key="1">
    <citation type="submission" date="2019-03" db="EMBL/GenBank/DDBJ databases">
        <authorList>
            <person name="Jensen L."/>
            <person name="Storgaard J."/>
            <person name="Sulaj E."/>
            <person name="Schramm A."/>
            <person name="Marshall I.P.G."/>
        </authorList>
    </citation>
    <scope>NUCLEOTIDE SEQUENCE [LARGE SCALE GENOMIC DNA]</scope>
    <source>
        <strain evidence="1 2">2017H2G3</strain>
    </source>
</reference>
<keyword evidence="2" id="KW-1185">Reference proteome</keyword>
<dbReference type="EMBL" id="SJTH01000105">
    <property type="protein sequence ID" value="TCJ00508.1"/>
    <property type="molecule type" value="Genomic_DNA"/>
</dbReference>
<name>A0A4R1ALE9_9BACI</name>
<dbReference type="Proteomes" id="UP000293846">
    <property type="component" value="Unassembled WGS sequence"/>
</dbReference>
<organism evidence="1 2">
    <name type="scientific">Cytobacillus praedii</name>
    <dbReference type="NCBI Taxonomy" id="1742358"/>
    <lineage>
        <taxon>Bacteria</taxon>
        <taxon>Bacillati</taxon>
        <taxon>Bacillota</taxon>
        <taxon>Bacilli</taxon>
        <taxon>Bacillales</taxon>
        <taxon>Bacillaceae</taxon>
        <taxon>Cytobacillus</taxon>
    </lineage>
</organism>
<gene>
    <name evidence="1" type="ORF">E0Y62_26585</name>
</gene>
<comment type="caution">
    <text evidence="1">The sequence shown here is derived from an EMBL/GenBank/DDBJ whole genome shotgun (WGS) entry which is preliminary data.</text>
</comment>
<proteinExistence type="predicted"/>
<dbReference type="RefSeq" id="WP_131239547.1">
    <property type="nucleotide sequence ID" value="NZ_SJTH01000105.1"/>
</dbReference>
<evidence type="ECO:0000313" key="1">
    <source>
        <dbReference type="EMBL" id="TCJ00508.1"/>
    </source>
</evidence>
<protein>
    <submittedName>
        <fullName evidence="1">Uncharacterized protein</fullName>
    </submittedName>
</protein>
<dbReference type="AlphaFoldDB" id="A0A4R1ALE9"/>
<accession>A0A4R1ALE9</accession>
<dbReference type="OrthoDB" id="2964670at2"/>